<reference evidence="2" key="2">
    <citation type="submission" date="2019-02" db="EMBL/GenBank/DDBJ databases">
        <title>Opniocepnalus argus Var Kimnra genome.</title>
        <authorList>
            <person name="Zhou C."/>
            <person name="Xiao S."/>
        </authorList>
    </citation>
    <scope>NUCLEOTIDE SEQUENCE [LARGE SCALE GENOMIC DNA]</scope>
</reference>
<dbReference type="EMBL" id="CM015734">
    <property type="protein sequence ID" value="KAF3706131.1"/>
    <property type="molecule type" value="Genomic_DNA"/>
</dbReference>
<gene>
    <name evidence="1" type="ORF">EXN66_Car021822</name>
</gene>
<organism evidence="1 2">
    <name type="scientific">Channa argus</name>
    <name type="common">Northern snakehead</name>
    <name type="synonym">Ophicephalus argus</name>
    <dbReference type="NCBI Taxonomy" id="215402"/>
    <lineage>
        <taxon>Eukaryota</taxon>
        <taxon>Metazoa</taxon>
        <taxon>Chordata</taxon>
        <taxon>Craniata</taxon>
        <taxon>Vertebrata</taxon>
        <taxon>Euteleostomi</taxon>
        <taxon>Actinopterygii</taxon>
        <taxon>Neopterygii</taxon>
        <taxon>Teleostei</taxon>
        <taxon>Neoteleostei</taxon>
        <taxon>Acanthomorphata</taxon>
        <taxon>Anabantaria</taxon>
        <taxon>Anabantiformes</taxon>
        <taxon>Channoidei</taxon>
        <taxon>Channidae</taxon>
        <taxon>Channa</taxon>
    </lineage>
</organism>
<accession>A0A6G1QTW1</accession>
<keyword evidence="2" id="KW-1185">Reference proteome</keyword>
<sequence>MMHRDVALEALGALLNSNVTSVQKQSSHVQRSEGVFSAAASHGHLSIKQFIPTVLDAEETSQVSNSCFLHIQSILRGGPQAAGFPTAVQDTPTGKTFIIDENEFFAPQYDYDFTTLKDIETYRRGGEVYERPCGWFRFGLKVLDKYDGNTWLGTTYRSTQSVPGEWPVSYHGTSKLGAEGIIGGHYKPGSGQAYGRGIYSTPFMADANQYAKSFTSNTTGKTYKVILQNRINPQYREKYLSDRYWLIPVPSGTSASEEQLMVERSIRPYGLLLKEV</sequence>
<proteinExistence type="predicted"/>
<dbReference type="PANTHER" id="PTHR36649:SF28">
    <property type="entry name" value="UBIQUITIN-LIKE DOMAIN-CONTAINING PROTEIN"/>
    <property type="match status" value="1"/>
</dbReference>
<name>A0A6G1QTW1_CHAAH</name>
<dbReference type="Proteomes" id="UP000503349">
    <property type="component" value="Chromosome 23"/>
</dbReference>
<protein>
    <submittedName>
        <fullName evidence="1">Uncharacterized protein</fullName>
    </submittedName>
</protein>
<evidence type="ECO:0000313" key="1">
    <source>
        <dbReference type="EMBL" id="KAF3706131.1"/>
    </source>
</evidence>
<reference evidence="1 2" key="1">
    <citation type="submission" date="2019-02" db="EMBL/GenBank/DDBJ databases">
        <title>Opniocepnalus argus genome.</title>
        <authorList>
            <person name="Zhou C."/>
            <person name="Xiao S."/>
        </authorList>
    </citation>
    <scope>NUCLEOTIDE SEQUENCE [LARGE SCALE GENOMIC DNA]</scope>
    <source>
        <strain evidence="1">OARG1902GOOAL</strain>
        <tissue evidence="1">Muscle</tissue>
    </source>
</reference>
<dbReference type="SUPFAM" id="SSF56399">
    <property type="entry name" value="ADP-ribosylation"/>
    <property type="match status" value="1"/>
</dbReference>
<evidence type="ECO:0000313" key="2">
    <source>
        <dbReference type="Proteomes" id="UP000503349"/>
    </source>
</evidence>
<dbReference type="PANTHER" id="PTHR36649">
    <property type="entry name" value="UBIQUITIN-LIKE DOMAIN-CONTAINING PROTEIN"/>
    <property type="match status" value="1"/>
</dbReference>
<dbReference type="AlphaFoldDB" id="A0A6G1QTW1"/>